<accession>A0A9D2CWF5</accession>
<proteinExistence type="predicted"/>
<dbReference type="InterPro" id="IPR007074">
    <property type="entry name" value="LicD/FKTN/FKRP_NTP_transf"/>
</dbReference>
<protein>
    <submittedName>
        <fullName evidence="2">LicD family protein</fullName>
    </submittedName>
</protein>
<dbReference type="Proteomes" id="UP000824023">
    <property type="component" value="Unassembled WGS sequence"/>
</dbReference>
<reference evidence="2" key="1">
    <citation type="journal article" date="2021" name="PeerJ">
        <title>Extensive microbial diversity within the chicken gut microbiome revealed by metagenomics and culture.</title>
        <authorList>
            <person name="Gilroy R."/>
            <person name="Ravi A."/>
            <person name="Getino M."/>
            <person name="Pursley I."/>
            <person name="Horton D.L."/>
            <person name="Alikhan N.F."/>
            <person name="Baker D."/>
            <person name="Gharbi K."/>
            <person name="Hall N."/>
            <person name="Watson M."/>
            <person name="Adriaenssens E.M."/>
            <person name="Foster-Nyarko E."/>
            <person name="Jarju S."/>
            <person name="Secka A."/>
            <person name="Antonio M."/>
            <person name="Oren A."/>
            <person name="Chaudhuri R.R."/>
            <person name="La Ragione R."/>
            <person name="Hildebrand F."/>
            <person name="Pallen M.J."/>
        </authorList>
    </citation>
    <scope>NUCLEOTIDE SEQUENCE</scope>
    <source>
        <strain evidence="2">ChiHjej12B11-24981</strain>
    </source>
</reference>
<dbReference type="PANTHER" id="PTHR43404:SF2">
    <property type="entry name" value="LIPOPOLYSACCHARIDE CHOLINEPHOSPHOTRANSFERASE LICD"/>
    <property type="match status" value="1"/>
</dbReference>
<dbReference type="PANTHER" id="PTHR43404">
    <property type="entry name" value="LIPOPOLYSACCHARIDE CHOLINEPHOSPHOTRANSFERASE LICD"/>
    <property type="match status" value="1"/>
</dbReference>
<gene>
    <name evidence="2" type="ORF">H9819_00620</name>
</gene>
<sequence>MTQRRDYTPEELAQLHSVLYDLLGEADRVCRKHGIPYFLVGGTAIGALYDQAILPWDDDVDIGMTRDAYDRFLQVAPVELGADYFLSWMGTDPHTPYYYAKLKKNGTLFVESLFRDVPMHQGIYIDILPFDRVPDNRWAHRLQRATVNFLKCCLMGKEAWLWRYFGRCRSGCPRRRGLLPCLLNRLVDTLLSKKQIYRLMLAAQTVANGRRTRCFSNIVTTTDYIAEEDVRDLRPVPFGPLTVTAPARLEAFLRRNYPTLHRYDEQEQQRVAGHCPDVLSFGSDSLH</sequence>
<comment type="caution">
    <text evidence="2">The sequence shown here is derived from an EMBL/GenBank/DDBJ whole genome shotgun (WGS) entry which is preliminary data.</text>
</comment>
<organism evidence="2 3">
    <name type="scientific">Candidatus Bacteroides merdipullorum</name>
    <dbReference type="NCBI Taxonomy" id="2838474"/>
    <lineage>
        <taxon>Bacteria</taxon>
        <taxon>Pseudomonadati</taxon>
        <taxon>Bacteroidota</taxon>
        <taxon>Bacteroidia</taxon>
        <taxon>Bacteroidales</taxon>
        <taxon>Bacteroidaceae</taxon>
        <taxon>Bacteroides</taxon>
    </lineage>
</organism>
<dbReference type="AlphaFoldDB" id="A0A9D2CWF5"/>
<evidence type="ECO:0000259" key="1">
    <source>
        <dbReference type="Pfam" id="PF04991"/>
    </source>
</evidence>
<evidence type="ECO:0000313" key="2">
    <source>
        <dbReference type="EMBL" id="HIZ00743.1"/>
    </source>
</evidence>
<dbReference type="GO" id="GO:0009100">
    <property type="term" value="P:glycoprotein metabolic process"/>
    <property type="evidence" value="ECO:0007669"/>
    <property type="project" value="UniProtKB-ARBA"/>
</dbReference>
<name>A0A9D2CWF5_9BACE</name>
<feature type="domain" description="LicD/FKTN/FKRP nucleotidyltransferase" evidence="1">
    <location>
        <begin position="30"/>
        <end position="138"/>
    </location>
</feature>
<dbReference type="InterPro" id="IPR052942">
    <property type="entry name" value="LPS_cholinephosphotransferase"/>
</dbReference>
<dbReference type="EMBL" id="DXCK01000008">
    <property type="protein sequence ID" value="HIZ00743.1"/>
    <property type="molecule type" value="Genomic_DNA"/>
</dbReference>
<evidence type="ECO:0000313" key="3">
    <source>
        <dbReference type="Proteomes" id="UP000824023"/>
    </source>
</evidence>
<reference evidence="2" key="2">
    <citation type="submission" date="2021-04" db="EMBL/GenBank/DDBJ databases">
        <authorList>
            <person name="Gilroy R."/>
        </authorList>
    </citation>
    <scope>NUCLEOTIDE SEQUENCE</scope>
    <source>
        <strain evidence="2">ChiHjej12B11-24981</strain>
    </source>
</reference>
<dbReference type="Pfam" id="PF04991">
    <property type="entry name" value="LicD"/>
    <property type="match status" value="1"/>
</dbReference>